<gene>
    <name evidence="2" type="ORF">BDV25DRAFT_74266</name>
</gene>
<dbReference type="GO" id="GO:0016747">
    <property type="term" value="F:acyltransferase activity, transferring groups other than amino-acyl groups"/>
    <property type="evidence" value="ECO:0007669"/>
    <property type="project" value="InterPro"/>
</dbReference>
<dbReference type="AlphaFoldDB" id="A0A5N6TFU9"/>
<dbReference type="PANTHER" id="PTHR42791:SF2">
    <property type="entry name" value="N-ACETYLTRANSFERASE DOMAIN-CONTAINING PROTEIN"/>
    <property type="match status" value="1"/>
</dbReference>
<sequence length="217" mass="24495">MPIHLRYATEADSAALAHINAASFSPSIFYQNAFHDVTYSALYTLKYARSLQRLIDPRTHNVVAIDTDTGTVVGSARWIIPQDRTEPMAEISEDGQRMAENPEQFIPVEVKQEIYASWVNMTKESRKKHLRDDDLLLEYLAIAPDHQGKGIGSQLLKWGLAQADTLNARIYLEASVDGYLLYSKNGFEVREEFNLDFSLLGGNNTGRYIAMIRKPTP</sequence>
<dbReference type="PROSITE" id="PS51186">
    <property type="entry name" value="GNAT"/>
    <property type="match status" value="1"/>
</dbReference>
<protein>
    <submittedName>
        <fullName evidence="2">Acyl-CoA N-acyltransferase</fullName>
    </submittedName>
</protein>
<keyword evidence="2" id="KW-0808">Transferase</keyword>
<evidence type="ECO:0000313" key="3">
    <source>
        <dbReference type="Proteomes" id="UP000325780"/>
    </source>
</evidence>
<name>A0A5N6TFU9_ASPAV</name>
<dbReference type="InterPro" id="IPR000182">
    <property type="entry name" value="GNAT_dom"/>
</dbReference>
<dbReference type="Gene3D" id="3.40.630.30">
    <property type="match status" value="1"/>
</dbReference>
<feature type="domain" description="N-acetyltransferase" evidence="1">
    <location>
        <begin position="3"/>
        <end position="216"/>
    </location>
</feature>
<dbReference type="CDD" id="cd04301">
    <property type="entry name" value="NAT_SF"/>
    <property type="match status" value="1"/>
</dbReference>
<dbReference type="EMBL" id="ML742367">
    <property type="protein sequence ID" value="KAE8145248.1"/>
    <property type="molecule type" value="Genomic_DNA"/>
</dbReference>
<organism evidence="2 3">
    <name type="scientific">Aspergillus avenaceus</name>
    <dbReference type="NCBI Taxonomy" id="36643"/>
    <lineage>
        <taxon>Eukaryota</taxon>
        <taxon>Fungi</taxon>
        <taxon>Dikarya</taxon>
        <taxon>Ascomycota</taxon>
        <taxon>Pezizomycotina</taxon>
        <taxon>Eurotiomycetes</taxon>
        <taxon>Eurotiomycetidae</taxon>
        <taxon>Eurotiales</taxon>
        <taxon>Aspergillaceae</taxon>
        <taxon>Aspergillus</taxon>
        <taxon>Aspergillus subgen. Circumdati</taxon>
    </lineage>
</organism>
<accession>A0A5N6TFU9</accession>
<dbReference type="OrthoDB" id="410198at2759"/>
<evidence type="ECO:0000313" key="2">
    <source>
        <dbReference type="EMBL" id="KAE8145248.1"/>
    </source>
</evidence>
<dbReference type="PANTHER" id="PTHR42791">
    <property type="entry name" value="GNAT FAMILY ACETYLTRANSFERASE"/>
    <property type="match status" value="1"/>
</dbReference>
<dbReference type="SUPFAM" id="SSF55729">
    <property type="entry name" value="Acyl-CoA N-acyltransferases (Nat)"/>
    <property type="match status" value="1"/>
</dbReference>
<reference evidence="2 3" key="1">
    <citation type="submission" date="2019-04" db="EMBL/GenBank/DDBJ databases">
        <title>Friends and foes A comparative genomics study of 23 Aspergillus species from section Flavi.</title>
        <authorList>
            <consortium name="DOE Joint Genome Institute"/>
            <person name="Kjaerbolling I."/>
            <person name="Vesth T."/>
            <person name="Frisvad J.C."/>
            <person name="Nybo J.L."/>
            <person name="Theobald S."/>
            <person name="Kildgaard S."/>
            <person name="Isbrandt T."/>
            <person name="Kuo A."/>
            <person name="Sato A."/>
            <person name="Lyhne E.K."/>
            <person name="Kogle M.E."/>
            <person name="Wiebenga A."/>
            <person name="Kun R.S."/>
            <person name="Lubbers R.J."/>
            <person name="Makela M.R."/>
            <person name="Barry K."/>
            <person name="Chovatia M."/>
            <person name="Clum A."/>
            <person name="Daum C."/>
            <person name="Haridas S."/>
            <person name="He G."/>
            <person name="LaButti K."/>
            <person name="Lipzen A."/>
            <person name="Mondo S."/>
            <person name="Riley R."/>
            <person name="Salamov A."/>
            <person name="Simmons B.A."/>
            <person name="Magnuson J.K."/>
            <person name="Henrissat B."/>
            <person name="Mortensen U.H."/>
            <person name="Larsen T.O."/>
            <person name="Devries R.P."/>
            <person name="Grigoriev I.V."/>
            <person name="Machida M."/>
            <person name="Baker S.E."/>
            <person name="Andersen M.R."/>
        </authorList>
    </citation>
    <scope>NUCLEOTIDE SEQUENCE [LARGE SCALE GENOMIC DNA]</scope>
    <source>
        <strain evidence="2 3">IBT 18842</strain>
    </source>
</reference>
<keyword evidence="2" id="KW-0012">Acyltransferase</keyword>
<dbReference type="Proteomes" id="UP000325780">
    <property type="component" value="Unassembled WGS sequence"/>
</dbReference>
<evidence type="ECO:0000259" key="1">
    <source>
        <dbReference type="PROSITE" id="PS51186"/>
    </source>
</evidence>
<dbReference type="InterPro" id="IPR016181">
    <property type="entry name" value="Acyl_CoA_acyltransferase"/>
</dbReference>
<keyword evidence="3" id="KW-1185">Reference proteome</keyword>
<dbReference type="Pfam" id="PF13508">
    <property type="entry name" value="Acetyltransf_7"/>
    <property type="match status" value="1"/>
</dbReference>
<dbReference type="InterPro" id="IPR052523">
    <property type="entry name" value="Trichothecene_AcTrans"/>
</dbReference>
<proteinExistence type="predicted"/>